<feature type="non-terminal residue" evidence="1">
    <location>
        <position position="197"/>
    </location>
</feature>
<comment type="caution">
    <text evidence="1">The sequence shown here is derived from an EMBL/GenBank/DDBJ whole genome shotgun (WGS) entry which is preliminary data.</text>
</comment>
<keyword evidence="2" id="KW-1185">Reference proteome</keyword>
<evidence type="ECO:0000313" key="2">
    <source>
        <dbReference type="Proteomes" id="UP000051530"/>
    </source>
</evidence>
<protein>
    <submittedName>
        <fullName evidence="1">Uncharacterized protein</fullName>
    </submittedName>
</protein>
<organism evidence="1 2">
    <name type="scientific">Pseudoloma neurophilia</name>
    <dbReference type="NCBI Taxonomy" id="146866"/>
    <lineage>
        <taxon>Eukaryota</taxon>
        <taxon>Fungi</taxon>
        <taxon>Fungi incertae sedis</taxon>
        <taxon>Microsporidia</taxon>
        <taxon>Pseudoloma</taxon>
    </lineage>
</organism>
<dbReference type="VEuPathDB" id="MicrosporidiaDB:M153_3754000593"/>
<dbReference type="Proteomes" id="UP000051530">
    <property type="component" value="Unassembled WGS sequence"/>
</dbReference>
<name>A0A0R0LTL9_9MICR</name>
<reference evidence="1 2" key="1">
    <citation type="submission" date="2015-07" db="EMBL/GenBank/DDBJ databases">
        <title>The genome of Pseudoloma neurophilia, a relevant intracellular parasite of the zebrafish.</title>
        <authorList>
            <person name="Ndikumana S."/>
            <person name="Pelin A."/>
            <person name="Sanders J."/>
            <person name="Corradi N."/>
        </authorList>
    </citation>
    <scope>NUCLEOTIDE SEQUENCE [LARGE SCALE GENOMIC DNA]</scope>
    <source>
        <strain evidence="1 2">MK1</strain>
    </source>
</reference>
<evidence type="ECO:0000313" key="1">
    <source>
        <dbReference type="EMBL" id="KRH92650.1"/>
    </source>
</evidence>
<dbReference type="EMBL" id="LGUB01000772">
    <property type="protein sequence ID" value="KRH92650.1"/>
    <property type="molecule type" value="Genomic_DNA"/>
</dbReference>
<dbReference type="OrthoDB" id="10315119at2759"/>
<dbReference type="AlphaFoldDB" id="A0A0R0LTL9"/>
<accession>A0A0R0LTL9</accession>
<sequence length="197" mass="23937">MNTTESDISIQTYLRNNCLVELVNSYSLPYGHLIFNNSNFWIKTRKMTTYKYPNIKVKNHNNDQRLEIFELKDGWLTYRGMSLCQADAVDEKNFLTYKFTKNNDEIILEEFCVKIVDYFYKLEIFRNKYEYLEKMKHLTLRDNCLFDQSKIIRRNNHFLMIIGKYSKKHLDENQQLDFTQPDKTYIYAYKNKIEAYN</sequence>
<proteinExistence type="predicted"/>
<gene>
    <name evidence="1" type="ORF">M153_3754000593</name>
</gene>